<dbReference type="VEuPathDB" id="FungiDB:PSTT_05812"/>
<accession>A0A2S4VMY8</accession>
<name>A0A2S4VMY8_9BASI</name>
<dbReference type="Proteomes" id="UP000239156">
    <property type="component" value="Unassembled WGS sequence"/>
</dbReference>
<dbReference type="VEuPathDB" id="FungiDB:PSHT_04556"/>
<proteinExistence type="predicted"/>
<protein>
    <submittedName>
        <fullName evidence="1">Uncharacterized protein</fullName>
    </submittedName>
</protein>
<comment type="caution">
    <text evidence="1">The sequence shown here is derived from an EMBL/GenBank/DDBJ whole genome shotgun (WGS) entry which is preliminary data.</text>
</comment>
<keyword evidence="2" id="KW-1185">Reference proteome</keyword>
<sequence>MDMIAVTTPDTIPCRVKGVFCYRYTPYRNVSFCIDELIKIIQDIERRQILVDEYRNNNQRKQKTYGILLHSIGRRTGFKSVYRILPELISKGYIHDEYTSSCRHPVPSRRNKSVVEEQDDRLLKTVEEIKKANMKTDEVTLNILVRSFLGRATHHLKEEISNIKRISLDHRFDLKDLPSSNLGLDRKRFGRFTKPLCSMLSNAYPRANCTHKFNQLKIERKFETRKFKSNSNIK</sequence>
<evidence type="ECO:0000313" key="1">
    <source>
        <dbReference type="EMBL" id="POW10853.1"/>
    </source>
</evidence>
<reference evidence="1" key="1">
    <citation type="submission" date="2017-12" db="EMBL/GenBank/DDBJ databases">
        <title>Gene loss provides genomic basis for host adaptation in cereal stripe rust fungi.</title>
        <authorList>
            <person name="Xia C."/>
        </authorList>
    </citation>
    <scope>NUCLEOTIDE SEQUENCE [LARGE SCALE GENOMIC DNA]</scope>
    <source>
        <strain evidence="1">93-210</strain>
    </source>
</reference>
<organism evidence="1 2">
    <name type="scientific">Puccinia striiformis</name>
    <dbReference type="NCBI Taxonomy" id="27350"/>
    <lineage>
        <taxon>Eukaryota</taxon>
        <taxon>Fungi</taxon>
        <taxon>Dikarya</taxon>
        <taxon>Basidiomycota</taxon>
        <taxon>Pucciniomycotina</taxon>
        <taxon>Pucciniomycetes</taxon>
        <taxon>Pucciniales</taxon>
        <taxon>Pucciniaceae</taxon>
        <taxon>Puccinia</taxon>
    </lineage>
</organism>
<dbReference type="EMBL" id="PKSL01000043">
    <property type="protein sequence ID" value="POW10853.1"/>
    <property type="molecule type" value="Genomic_DNA"/>
</dbReference>
<evidence type="ECO:0000313" key="2">
    <source>
        <dbReference type="Proteomes" id="UP000239156"/>
    </source>
</evidence>
<dbReference type="AlphaFoldDB" id="A0A2S4VMY8"/>
<gene>
    <name evidence="1" type="ORF">PSTT_05812</name>
</gene>